<evidence type="ECO:0000313" key="2">
    <source>
        <dbReference type="Proteomes" id="UP000029579"/>
    </source>
</evidence>
<dbReference type="InterPro" id="IPR002187">
    <property type="entry name" value="N-reg_PII"/>
</dbReference>
<dbReference type="Pfam" id="PF00543">
    <property type="entry name" value="P-II"/>
    <property type="match status" value="1"/>
</dbReference>
<protein>
    <submittedName>
        <fullName evidence="1">Nitrogen regulatory protein P-II</fullName>
    </submittedName>
</protein>
<gene>
    <name evidence="1" type="ORF">HMPREF1630_00805</name>
</gene>
<dbReference type="GO" id="GO:0030234">
    <property type="term" value="F:enzyme regulator activity"/>
    <property type="evidence" value="ECO:0007669"/>
    <property type="project" value="InterPro"/>
</dbReference>
<sequence>MQLLRIILPRGKGSKFMKILKDDGATAIGCFYGEGSAPSEILNALAIDKTKKEIVTALIEEESVKKIIEEISEKLAAVNSAVAFSTSLEGENKMEYVCLYVIVDRHQGQKAIHIAQDHGARGATVIHGRGSGEAVKSKLFLSMNIEPEKDLVIMLVKKDLAEKIRQEIYDQMDLASQGKGIIYSLPVNHVAGLVEQSDN</sequence>
<dbReference type="Gene3D" id="3.30.70.120">
    <property type="match status" value="2"/>
</dbReference>
<dbReference type="RefSeq" id="WP_037326119.1">
    <property type="nucleotide sequence ID" value="NZ_JRMW01000015.1"/>
</dbReference>
<dbReference type="Proteomes" id="UP000029579">
    <property type="component" value="Unassembled WGS sequence"/>
</dbReference>
<dbReference type="PROSITE" id="PS51343">
    <property type="entry name" value="PII_GLNB_DOM"/>
    <property type="match status" value="1"/>
</dbReference>
<dbReference type="GO" id="GO:0006808">
    <property type="term" value="P:regulation of nitrogen utilization"/>
    <property type="evidence" value="ECO:0007669"/>
    <property type="project" value="InterPro"/>
</dbReference>
<dbReference type="SUPFAM" id="SSF54913">
    <property type="entry name" value="GlnB-like"/>
    <property type="match status" value="2"/>
</dbReference>
<evidence type="ECO:0000313" key="1">
    <source>
        <dbReference type="EMBL" id="KGF05399.1"/>
    </source>
</evidence>
<comment type="caution">
    <text evidence="1">The sequence shown here is derived from an EMBL/GenBank/DDBJ whole genome shotgun (WGS) entry which is preliminary data.</text>
</comment>
<organism evidence="1 2">
    <name type="scientific">Anaerococcus lactolyticus S7-1-13</name>
    <dbReference type="NCBI Taxonomy" id="1284686"/>
    <lineage>
        <taxon>Bacteria</taxon>
        <taxon>Bacillati</taxon>
        <taxon>Bacillota</taxon>
        <taxon>Tissierellia</taxon>
        <taxon>Tissierellales</taxon>
        <taxon>Peptoniphilaceae</taxon>
        <taxon>Anaerococcus</taxon>
    </lineage>
</organism>
<dbReference type="OrthoDB" id="9803021at2"/>
<proteinExistence type="predicted"/>
<dbReference type="AlphaFoldDB" id="A0A095ZAB1"/>
<accession>A0A095ZAB1</accession>
<dbReference type="InterPro" id="IPR011322">
    <property type="entry name" value="N-reg_PII-like_a/b"/>
</dbReference>
<dbReference type="eggNOG" id="COG0347">
    <property type="taxonomic scope" value="Bacteria"/>
</dbReference>
<reference evidence="1 2" key="1">
    <citation type="submission" date="2014-07" db="EMBL/GenBank/DDBJ databases">
        <authorList>
            <person name="McCorrison J."/>
            <person name="Sanka R."/>
            <person name="Torralba M."/>
            <person name="Gillis M."/>
            <person name="Haft D.H."/>
            <person name="Methe B."/>
            <person name="Sutton G."/>
            <person name="Nelson K.E."/>
        </authorList>
    </citation>
    <scope>NUCLEOTIDE SEQUENCE [LARGE SCALE GENOMIC DNA]</scope>
    <source>
        <strain evidence="1 2">S7-1-13</strain>
    </source>
</reference>
<dbReference type="InterPro" id="IPR015867">
    <property type="entry name" value="N-reg_PII/ATP_PRibTrfase_C"/>
</dbReference>
<name>A0A095ZAB1_9FIRM</name>
<dbReference type="EMBL" id="JRMW01000015">
    <property type="protein sequence ID" value="KGF05399.1"/>
    <property type="molecule type" value="Genomic_DNA"/>
</dbReference>